<feature type="region of interest" description="Disordered" evidence="2">
    <location>
        <begin position="1"/>
        <end position="20"/>
    </location>
</feature>
<dbReference type="Proteomes" id="UP000499080">
    <property type="component" value="Unassembled WGS sequence"/>
</dbReference>
<evidence type="ECO:0000313" key="4">
    <source>
        <dbReference type="Proteomes" id="UP000499080"/>
    </source>
</evidence>
<feature type="compositionally biased region" description="Basic and acidic residues" evidence="2">
    <location>
        <begin position="1"/>
        <end position="11"/>
    </location>
</feature>
<protein>
    <submittedName>
        <fullName evidence="3">Uncharacterized protein</fullName>
    </submittedName>
</protein>
<gene>
    <name evidence="3" type="ORF">AVEN_202872_1</name>
</gene>
<organism evidence="3 4">
    <name type="scientific">Araneus ventricosus</name>
    <name type="common">Orbweaver spider</name>
    <name type="synonym">Epeira ventricosa</name>
    <dbReference type="NCBI Taxonomy" id="182803"/>
    <lineage>
        <taxon>Eukaryota</taxon>
        <taxon>Metazoa</taxon>
        <taxon>Ecdysozoa</taxon>
        <taxon>Arthropoda</taxon>
        <taxon>Chelicerata</taxon>
        <taxon>Arachnida</taxon>
        <taxon>Araneae</taxon>
        <taxon>Araneomorphae</taxon>
        <taxon>Entelegynae</taxon>
        <taxon>Araneoidea</taxon>
        <taxon>Araneidae</taxon>
        <taxon>Araneus</taxon>
    </lineage>
</organism>
<keyword evidence="1" id="KW-0175">Coiled coil</keyword>
<accession>A0A4Y2FL36</accession>
<evidence type="ECO:0000256" key="1">
    <source>
        <dbReference type="SAM" id="Coils"/>
    </source>
</evidence>
<reference evidence="3 4" key="1">
    <citation type="journal article" date="2019" name="Sci. Rep.">
        <title>Orb-weaving spider Araneus ventricosus genome elucidates the spidroin gene catalogue.</title>
        <authorList>
            <person name="Kono N."/>
            <person name="Nakamura H."/>
            <person name="Ohtoshi R."/>
            <person name="Moran D.A.P."/>
            <person name="Shinohara A."/>
            <person name="Yoshida Y."/>
            <person name="Fujiwara M."/>
            <person name="Mori M."/>
            <person name="Tomita M."/>
            <person name="Arakawa K."/>
        </authorList>
    </citation>
    <scope>NUCLEOTIDE SEQUENCE [LARGE SCALE GENOMIC DNA]</scope>
</reference>
<feature type="coiled-coil region" evidence="1">
    <location>
        <begin position="63"/>
        <end position="90"/>
    </location>
</feature>
<evidence type="ECO:0000256" key="2">
    <source>
        <dbReference type="SAM" id="MobiDB-lite"/>
    </source>
</evidence>
<keyword evidence="4" id="KW-1185">Reference proteome</keyword>
<dbReference type="EMBL" id="BGPR01000958">
    <property type="protein sequence ID" value="GBM41276.1"/>
    <property type="molecule type" value="Genomic_DNA"/>
</dbReference>
<evidence type="ECO:0000313" key="3">
    <source>
        <dbReference type="EMBL" id="GBM41276.1"/>
    </source>
</evidence>
<name>A0A4Y2FL36_ARAVE</name>
<comment type="caution">
    <text evidence="3">The sequence shown here is derived from an EMBL/GenBank/DDBJ whole genome shotgun (WGS) entry which is preliminary data.</text>
</comment>
<proteinExistence type="predicted"/>
<sequence length="141" mass="16634">MRDAPDSEARPNYRKKPLFTETPQHLQQGTVDDAVTTSQYYTAPSRSFQNLSNLNYNVQRRRIAENQRQIHDVQSRIRRTTENMQDDERNQQNRYFKIITSSEDLKNNTKIFIRSSEIASNKIRRAQCNRKPDTNLAEAED</sequence>
<dbReference type="AlphaFoldDB" id="A0A4Y2FL36"/>